<dbReference type="InterPro" id="IPR028098">
    <property type="entry name" value="Glyco_trans_4-like_N"/>
</dbReference>
<dbReference type="RefSeq" id="WP_338271566.1">
    <property type="nucleotide sequence ID" value="NZ_AP027266.1"/>
</dbReference>
<dbReference type="GO" id="GO:0016757">
    <property type="term" value="F:glycosyltransferase activity"/>
    <property type="evidence" value="ECO:0007669"/>
    <property type="project" value="UniProtKB-ARBA"/>
</dbReference>
<accession>A0AA48KKD3</accession>
<keyword evidence="1" id="KW-0812">Transmembrane</keyword>
<evidence type="ECO:0000313" key="3">
    <source>
        <dbReference type="EMBL" id="BDW85753.1"/>
    </source>
</evidence>
<proteinExistence type="predicted"/>
<feature type="domain" description="Glycosyltransferase subfamily 4-like N-terminal" evidence="2">
    <location>
        <begin position="21"/>
        <end position="200"/>
    </location>
</feature>
<keyword evidence="4" id="KW-1185">Reference proteome</keyword>
<feature type="transmembrane region" description="Helical" evidence="1">
    <location>
        <begin position="82"/>
        <end position="100"/>
    </location>
</feature>
<dbReference type="AlphaFoldDB" id="A0AA48KKD3"/>
<evidence type="ECO:0000256" key="1">
    <source>
        <dbReference type="SAM" id="Phobius"/>
    </source>
</evidence>
<protein>
    <submittedName>
        <fullName evidence="3">Glycosyltransferase WbuB</fullName>
    </submittedName>
</protein>
<dbReference type="Proteomes" id="UP001337723">
    <property type="component" value="Chromosome"/>
</dbReference>
<keyword evidence="1" id="KW-0472">Membrane</keyword>
<feature type="transmembrane region" description="Helical" evidence="1">
    <location>
        <begin position="107"/>
        <end position="125"/>
    </location>
</feature>
<dbReference type="EMBL" id="AP027266">
    <property type="protein sequence ID" value="BDW85753.1"/>
    <property type="molecule type" value="Genomic_DNA"/>
</dbReference>
<dbReference type="CDD" id="cd03794">
    <property type="entry name" value="GT4_WbuB-like"/>
    <property type="match status" value="1"/>
</dbReference>
<dbReference type="PANTHER" id="PTHR12526">
    <property type="entry name" value="GLYCOSYLTRANSFERASE"/>
    <property type="match status" value="1"/>
</dbReference>
<sequence>MTRVLLVSQYYWPESFTITSEVARLAHEGFEVTVLTGQPNYPEGRIFAGYSAFSIRQELVEGIEVIRVPLVPRGHGSGLRLILNYLSFMVSGLLIAPFILRGRHFDVVFVFGLSPLIQALPAILISKIKRAGLVLWVQDLWPESLSATGFVRSPVLLGIVRLTIRFIYRNCTGILVQSDAFRPPVAALSPPNAKIEYVPNSGQSFEKNARPSDAARKLGEQIGQSFSVVFAGNLGRAQGLDTVLESLELLRDLPDVQVFLVGSGSLDVWLEQERSLRNLTMLHLPGRFDPADMPEILLNASALLVSLRKEEIFSLTVPSKMQTYLSVGRPIIASLDGEGARILSEAGAGLAAPAGDPSALASAIRCMASLQPMERSAMGLSGQRYFDRHFAPDRITALLSENLTAAARRGMRP</sequence>
<reference evidence="3 4" key="1">
    <citation type="submission" date="2023-01" db="EMBL/GenBank/DDBJ databases">
        <title>Complete genome sequence of Roseicyclus marinus strain Dej080120_10.</title>
        <authorList>
            <person name="Ueki S."/>
            <person name="Maruyama F."/>
        </authorList>
    </citation>
    <scope>NUCLEOTIDE SEQUENCE [LARGE SCALE GENOMIC DNA]</scope>
    <source>
        <strain evidence="3 4">Dej080120_10</strain>
    </source>
</reference>
<keyword evidence="1" id="KW-1133">Transmembrane helix</keyword>
<dbReference type="Pfam" id="PF13579">
    <property type="entry name" value="Glyco_trans_4_4"/>
    <property type="match status" value="1"/>
</dbReference>
<dbReference type="Pfam" id="PF13692">
    <property type="entry name" value="Glyco_trans_1_4"/>
    <property type="match status" value="1"/>
</dbReference>
<organism evidence="3 4">
    <name type="scientific">Roseicyclus marinus</name>
    <dbReference type="NCBI Taxonomy" id="2161673"/>
    <lineage>
        <taxon>Bacteria</taxon>
        <taxon>Pseudomonadati</taxon>
        <taxon>Pseudomonadota</taxon>
        <taxon>Alphaproteobacteria</taxon>
        <taxon>Rhodobacterales</taxon>
        <taxon>Roseobacteraceae</taxon>
        <taxon>Roseicyclus</taxon>
    </lineage>
</organism>
<name>A0AA48KKD3_9RHOB</name>
<evidence type="ECO:0000259" key="2">
    <source>
        <dbReference type="Pfam" id="PF13579"/>
    </source>
</evidence>
<dbReference type="SUPFAM" id="SSF53756">
    <property type="entry name" value="UDP-Glycosyltransferase/glycogen phosphorylase"/>
    <property type="match status" value="1"/>
</dbReference>
<gene>
    <name evidence="3" type="ORF">MACH21_19300</name>
</gene>
<evidence type="ECO:0000313" key="4">
    <source>
        <dbReference type="Proteomes" id="UP001337723"/>
    </source>
</evidence>
<dbReference type="Gene3D" id="3.40.50.2000">
    <property type="entry name" value="Glycogen Phosphorylase B"/>
    <property type="match status" value="2"/>
</dbReference>
<dbReference type="KEGG" id="rmai:MACH21_19300"/>